<protein>
    <recommendedName>
        <fullName evidence="13">Cucumisin</fullName>
    </recommendedName>
</protein>
<keyword evidence="3" id="KW-0732">Signal</keyword>
<dbReference type="InterPro" id="IPR023828">
    <property type="entry name" value="Peptidase_S8_Ser-AS"/>
</dbReference>
<dbReference type="Pfam" id="PF00082">
    <property type="entry name" value="Peptidase_S8"/>
    <property type="match status" value="1"/>
</dbReference>
<dbReference type="FunFam" id="2.60.40.2310:FF:000001">
    <property type="entry name" value="Subtilisin-like protease SBT1.5"/>
    <property type="match status" value="1"/>
</dbReference>
<dbReference type="Pfam" id="PF17766">
    <property type="entry name" value="fn3_6"/>
    <property type="match status" value="1"/>
</dbReference>
<feature type="active site" description="Charge relay system" evidence="6 7">
    <location>
        <position position="347"/>
    </location>
</feature>
<dbReference type="Gene3D" id="3.40.50.200">
    <property type="entry name" value="Peptidase S8/S53 domain"/>
    <property type="match status" value="1"/>
</dbReference>
<dbReference type="PROSITE" id="PS00138">
    <property type="entry name" value="SUBTILASE_SER"/>
    <property type="match status" value="1"/>
</dbReference>
<comment type="similarity">
    <text evidence="1 7">Belongs to the peptidase S8 family.</text>
</comment>
<dbReference type="PRINTS" id="PR00723">
    <property type="entry name" value="SUBTILISIN"/>
</dbReference>
<dbReference type="Gene3D" id="3.50.30.30">
    <property type="match status" value="1"/>
</dbReference>
<dbReference type="Pfam" id="PF03004">
    <property type="entry name" value="Transposase_24"/>
    <property type="match status" value="1"/>
</dbReference>
<dbReference type="Gene3D" id="2.60.40.2310">
    <property type="match status" value="1"/>
</dbReference>
<dbReference type="EMBL" id="JADFTS010000007">
    <property type="protein sequence ID" value="KAF9597459.1"/>
    <property type="molecule type" value="Genomic_DNA"/>
</dbReference>
<dbReference type="InterPro" id="IPR015500">
    <property type="entry name" value="Peptidase_S8_subtilisin-rel"/>
</dbReference>
<feature type="domain" description="Subtilisin-like protease fibronectin type-III" evidence="10">
    <location>
        <begin position="819"/>
        <end position="911"/>
    </location>
</feature>
<keyword evidence="4 7" id="KW-0378">Hydrolase</keyword>
<feature type="active site" description="Charge relay system" evidence="6 7">
    <location>
        <position position="713"/>
    </location>
</feature>
<evidence type="ECO:0000256" key="1">
    <source>
        <dbReference type="ARBA" id="ARBA00011073"/>
    </source>
</evidence>
<dbReference type="InterPro" id="IPR041469">
    <property type="entry name" value="Subtilisin-like_FN3"/>
</dbReference>
<dbReference type="GO" id="GO:0004252">
    <property type="term" value="F:serine-type endopeptidase activity"/>
    <property type="evidence" value="ECO:0007669"/>
    <property type="project" value="UniProtKB-UniRule"/>
</dbReference>
<dbReference type="InterPro" id="IPR036852">
    <property type="entry name" value="Peptidase_S8/S53_dom_sf"/>
</dbReference>
<keyword evidence="5 7" id="KW-0720">Serine protease</keyword>
<evidence type="ECO:0000256" key="7">
    <source>
        <dbReference type="PROSITE-ProRule" id="PRU01240"/>
    </source>
</evidence>
<evidence type="ECO:0000256" key="3">
    <source>
        <dbReference type="ARBA" id="ARBA00022729"/>
    </source>
</evidence>
<dbReference type="PROSITE" id="PS51892">
    <property type="entry name" value="SUBTILASE"/>
    <property type="match status" value="1"/>
</dbReference>
<dbReference type="InterPro" id="IPR045051">
    <property type="entry name" value="SBT"/>
</dbReference>
<dbReference type="OrthoDB" id="4803627at2759"/>
<evidence type="ECO:0000259" key="10">
    <source>
        <dbReference type="Pfam" id="PF17766"/>
    </source>
</evidence>
<keyword evidence="2 7" id="KW-0645">Protease</keyword>
<dbReference type="Proteomes" id="UP000631114">
    <property type="component" value="Unassembled WGS sequence"/>
</dbReference>
<evidence type="ECO:0000256" key="6">
    <source>
        <dbReference type="PIRSR" id="PIRSR615500-1"/>
    </source>
</evidence>
<dbReference type="InterPro" id="IPR000209">
    <property type="entry name" value="Peptidase_S8/S53_dom"/>
</dbReference>
<accession>A0A835LN23</accession>
<dbReference type="InterPro" id="IPR010259">
    <property type="entry name" value="S8pro/Inhibitor_I9"/>
</dbReference>
<sequence length="923" mass="101353">MVYFCCLEVLTPHVSYIVMVSGPGRRRAYASVQAQSTQDGSCDWSQEWINELGIIAKYFMPQFAHKWKDVDGDARTLLHDKVLEKFGMDMSQPYVVSAVNGYLRDRFKDFRCKLHTHYEKLPNNINKRERPFNGVSQEAWESWCDFWETEKFMNVSTKNKYSRSCLTTGHRGGSKSFMRRLADMLRGGAVSARGKVIECTGGSRLSLGMERAIAVQRRLQCPMRLGITSDSIQVAKFEMVYIVYMGALPSGDYSPLVHHESILQEVLENSLPSDALIHSYKRSFNGFAANLTDNERQKISNMEGILSVFPSRTIKLQTTRSWDFIGFKENVKRVPMVESDVIVGMLDTGICPEAESFSDEGFGPSPKKWKGTCNGGNNFKCNNKLIGARFYDSYKLKAHNSARDTNGHGTHTASTAAGNQVNSVSFESLAQGNARGAVPSARIAVYKVCWNDQCGDSDILAAFDDAISDGVDILSVSLGNDDAVQYHFDSIAIGAFHAMQKGILTSQSGGNNGPGRSTVTSVAPWKLSVAASSTDRQIIDKVILGDGTTLVGRAINSFDMKGKKHPLTKPVYPLSSCDNRTARLCAEHLSDNSPIGKIVFYDYYTQGGQDLQNKAAGMIVESEQLNDFSQLYPLPASLLNIKDGQRIRSYIHNTKNPVATILKAEELKNANAPVPDISAPGVEILAAWPQALSATGIFGDKRFLKYNFLSGTSMACPHATGAAAYVKSFHPDWSPSAIKSALMTTAFPMNSTTNPDAEFAYGAGHIDPVKAVNPGLVYDALEEDYIELLCNIGYTKDQIKLLSGRNSSCSKHSRGSPRDLNYPTMLSDVPKANFTRKVTNVGVANSTYRATIKSPSNLKISVEPKVLSFKSLNEKQSFLVMVSTTAPKENSIVSASVVWSDGVHTVHSPIVLYLESNATVSQQ</sequence>
<evidence type="ECO:0008006" key="13">
    <source>
        <dbReference type="Google" id="ProtNLM"/>
    </source>
</evidence>
<comment type="caution">
    <text evidence="11">The sequence shown here is derived from an EMBL/GenBank/DDBJ whole genome shotgun (WGS) entry which is preliminary data.</text>
</comment>
<keyword evidence="12" id="KW-1185">Reference proteome</keyword>
<proteinExistence type="inferred from homology"/>
<evidence type="ECO:0000256" key="5">
    <source>
        <dbReference type="ARBA" id="ARBA00022825"/>
    </source>
</evidence>
<evidence type="ECO:0000313" key="12">
    <source>
        <dbReference type="Proteomes" id="UP000631114"/>
    </source>
</evidence>
<evidence type="ECO:0000256" key="4">
    <source>
        <dbReference type="ARBA" id="ARBA00022801"/>
    </source>
</evidence>
<reference evidence="11 12" key="1">
    <citation type="submission" date="2020-10" db="EMBL/GenBank/DDBJ databases">
        <title>The Coptis chinensis genome and diversification of protoberbering-type alkaloids.</title>
        <authorList>
            <person name="Wang B."/>
            <person name="Shu S."/>
            <person name="Song C."/>
            <person name="Liu Y."/>
        </authorList>
    </citation>
    <scope>NUCLEOTIDE SEQUENCE [LARGE SCALE GENOMIC DNA]</scope>
    <source>
        <strain evidence="11">HL-2020</strain>
        <tissue evidence="11">Leaf</tissue>
    </source>
</reference>
<dbReference type="CDD" id="cd02120">
    <property type="entry name" value="PA_subtilisin_like"/>
    <property type="match status" value="1"/>
</dbReference>
<dbReference type="InterPro" id="IPR004252">
    <property type="entry name" value="Probable_transposase_24"/>
</dbReference>
<dbReference type="CDD" id="cd04852">
    <property type="entry name" value="Peptidases_S8_3"/>
    <property type="match status" value="1"/>
</dbReference>
<dbReference type="Gene3D" id="3.30.70.80">
    <property type="entry name" value="Peptidase S8 propeptide/proteinase inhibitor I9"/>
    <property type="match status" value="1"/>
</dbReference>
<evidence type="ECO:0000259" key="8">
    <source>
        <dbReference type="Pfam" id="PF00082"/>
    </source>
</evidence>
<dbReference type="Pfam" id="PF05922">
    <property type="entry name" value="Inhibitor_I9"/>
    <property type="match status" value="1"/>
</dbReference>
<evidence type="ECO:0000313" key="11">
    <source>
        <dbReference type="EMBL" id="KAF9597459.1"/>
    </source>
</evidence>
<feature type="domain" description="Peptidase S8/S53" evidence="8">
    <location>
        <begin position="339"/>
        <end position="764"/>
    </location>
</feature>
<dbReference type="InterPro" id="IPR034197">
    <property type="entry name" value="Peptidases_S8_3"/>
</dbReference>
<feature type="domain" description="Inhibitor I9" evidence="9">
    <location>
        <begin position="240"/>
        <end position="317"/>
    </location>
</feature>
<organism evidence="11 12">
    <name type="scientific">Coptis chinensis</name>
    <dbReference type="NCBI Taxonomy" id="261450"/>
    <lineage>
        <taxon>Eukaryota</taxon>
        <taxon>Viridiplantae</taxon>
        <taxon>Streptophyta</taxon>
        <taxon>Embryophyta</taxon>
        <taxon>Tracheophyta</taxon>
        <taxon>Spermatophyta</taxon>
        <taxon>Magnoliopsida</taxon>
        <taxon>Ranunculales</taxon>
        <taxon>Ranunculaceae</taxon>
        <taxon>Coptidoideae</taxon>
        <taxon>Coptis</taxon>
    </lineage>
</organism>
<feature type="active site" description="Charge relay system" evidence="6 7">
    <location>
        <position position="408"/>
    </location>
</feature>
<name>A0A835LN23_9MAGN</name>
<dbReference type="InterPro" id="IPR037045">
    <property type="entry name" value="S8pro/Inhibitor_I9_sf"/>
</dbReference>
<gene>
    <name evidence="11" type="ORF">IFM89_018905</name>
</gene>
<dbReference type="SUPFAM" id="SSF52743">
    <property type="entry name" value="Subtilisin-like"/>
    <property type="match status" value="1"/>
</dbReference>
<dbReference type="PANTHER" id="PTHR10795">
    <property type="entry name" value="PROPROTEIN CONVERTASE SUBTILISIN/KEXIN"/>
    <property type="match status" value="1"/>
</dbReference>
<dbReference type="AlphaFoldDB" id="A0A835LN23"/>
<evidence type="ECO:0000259" key="9">
    <source>
        <dbReference type="Pfam" id="PF05922"/>
    </source>
</evidence>
<dbReference type="GO" id="GO:0006508">
    <property type="term" value="P:proteolysis"/>
    <property type="evidence" value="ECO:0007669"/>
    <property type="project" value="UniProtKB-KW"/>
</dbReference>
<evidence type="ECO:0000256" key="2">
    <source>
        <dbReference type="ARBA" id="ARBA00022670"/>
    </source>
</evidence>